<accession>A0ABS3NBM2</accession>
<protein>
    <submittedName>
        <fullName evidence="1">Uncharacterized protein</fullName>
    </submittedName>
</protein>
<dbReference type="EMBL" id="JAGDEL010000047">
    <property type="protein sequence ID" value="MBO1515684.1"/>
    <property type="molecule type" value="Genomic_DNA"/>
</dbReference>
<keyword evidence="2" id="KW-1185">Reference proteome</keyword>
<organism evidence="1 2">
    <name type="scientific">Metabacillus bambusae</name>
    <dbReference type="NCBI Taxonomy" id="2795218"/>
    <lineage>
        <taxon>Bacteria</taxon>
        <taxon>Bacillati</taxon>
        <taxon>Bacillota</taxon>
        <taxon>Bacilli</taxon>
        <taxon>Bacillales</taxon>
        <taxon>Bacillaceae</taxon>
        <taxon>Metabacillus</taxon>
    </lineage>
</organism>
<evidence type="ECO:0000313" key="2">
    <source>
        <dbReference type="Proteomes" id="UP000663981"/>
    </source>
</evidence>
<sequence>MDKFPITTKNSEIILEDNTTIEINDTFYIEDAESDHTILTIKNEESTIEIVLSPLERKMLANSLSGSY</sequence>
<gene>
    <name evidence="1" type="ORF">I7822_29165</name>
</gene>
<name>A0ABS3NBM2_9BACI</name>
<comment type="caution">
    <text evidence="1">The sequence shown here is derived from an EMBL/GenBank/DDBJ whole genome shotgun (WGS) entry which is preliminary data.</text>
</comment>
<reference evidence="1 2" key="1">
    <citation type="submission" date="2021-03" db="EMBL/GenBank/DDBJ databases">
        <title>Whole genome sequence of Metabacillus bambusae BG109.</title>
        <authorList>
            <person name="Jeong J.W."/>
        </authorList>
    </citation>
    <scope>NUCLEOTIDE SEQUENCE [LARGE SCALE GENOMIC DNA]</scope>
    <source>
        <strain evidence="1 2">BG109</strain>
    </source>
</reference>
<evidence type="ECO:0000313" key="1">
    <source>
        <dbReference type="EMBL" id="MBO1515684.1"/>
    </source>
</evidence>
<proteinExistence type="predicted"/>
<dbReference type="Proteomes" id="UP000663981">
    <property type="component" value="Unassembled WGS sequence"/>
</dbReference>
<dbReference type="RefSeq" id="WP_207982539.1">
    <property type="nucleotide sequence ID" value="NZ_JAGDEL010000047.1"/>
</dbReference>